<dbReference type="OrthoDB" id="9769613at2"/>
<dbReference type="InterPro" id="IPR027304">
    <property type="entry name" value="Trigger_fact/SurA_dom_sf"/>
</dbReference>
<dbReference type="RefSeq" id="WP_119701709.1">
    <property type="nucleotide sequence ID" value="NZ_QJSA01000012.1"/>
</dbReference>
<dbReference type="Proteomes" id="UP000265745">
    <property type="component" value="Unassembled WGS sequence"/>
</dbReference>
<evidence type="ECO:0000256" key="3">
    <source>
        <dbReference type="ARBA" id="ARBA00013194"/>
    </source>
</evidence>
<keyword evidence="5 7" id="KW-0413">Isomerase</keyword>
<protein>
    <recommendedName>
        <fullName evidence="3">peptidylprolyl isomerase</fullName>
        <ecNumber evidence="3">5.2.1.8</ecNumber>
    </recommendedName>
</protein>
<dbReference type="PANTHER" id="PTHR47245:SF2">
    <property type="entry name" value="PEPTIDYL-PROLYL CIS-TRANS ISOMERASE HP_0175-RELATED"/>
    <property type="match status" value="1"/>
</dbReference>
<dbReference type="InterPro" id="IPR046357">
    <property type="entry name" value="PPIase_dom_sf"/>
</dbReference>
<organism evidence="7 8">
    <name type="scientific">Pseudomonas jilinensis</name>
    <dbReference type="NCBI Taxonomy" id="2078689"/>
    <lineage>
        <taxon>Bacteria</taxon>
        <taxon>Pseudomonadati</taxon>
        <taxon>Pseudomonadota</taxon>
        <taxon>Gammaproteobacteria</taxon>
        <taxon>Pseudomonadales</taxon>
        <taxon>Pseudomonadaceae</taxon>
        <taxon>Pseudomonas</taxon>
    </lineage>
</organism>
<evidence type="ECO:0000256" key="1">
    <source>
        <dbReference type="ARBA" id="ARBA00000971"/>
    </source>
</evidence>
<dbReference type="EMBL" id="QJSA01000012">
    <property type="protein sequence ID" value="RHW20393.1"/>
    <property type="molecule type" value="Genomic_DNA"/>
</dbReference>
<comment type="similarity">
    <text evidence="2">Belongs to the PpiC/parvulin rotamase family.</text>
</comment>
<evidence type="ECO:0000313" key="7">
    <source>
        <dbReference type="EMBL" id="RHW20393.1"/>
    </source>
</evidence>
<dbReference type="GO" id="GO:0003755">
    <property type="term" value="F:peptidyl-prolyl cis-trans isomerase activity"/>
    <property type="evidence" value="ECO:0007669"/>
    <property type="project" value="UniProtKB-KW"/>
</dbReference>
<keyword evidence="8" id="KW-1185">Reference proteome</keyword>
<comment type="caution">
    <text evidence="7">The sequence shown here is derived from an EMBL/GenBank/DDBJ whole genome shotgun (WGS) entry which is preliminary data.</text>
</comment>
<dbReference type="InterPro" id="IPR000297">
    <property type="entry name" value="PPIase_PpiC"/>
</dbReference>
<evidence type="ECO:0000256" key="5">
    <source>
        <dbReference type="PROSITE-ProRule" id="PRU00278"/>
    </source>
</evidence>
<evidence type="ECO:0000256" key="2">
    <source>
        <dbReference type="ARBA" id="ARBA00007656"/>
    </source>
</evidence>
<comment type="catalytic activity">
    <reaction evidence="1">
        <text>[protein]-peptidylproline (omega=180) = [protein]-peptidylproline (omega=0)</text>
        <dbReference type="Rhea" id="RHEA:16237"/>
        <dbReference type="Rhea" id="RHEA-COMP:10747"/>
        <dbReference type="Rhea" id="RHEA-COMP:10748"/>
        <dbReference type="ChEBI" id="CHEBI:83833"/>
        <dbReference type="ChEBI" id="CHEBI:83834"/>
        <dbReference type="EC" id="5.2.1.8"/>
    </reaction>
</comment>
<dbReference type="AlphaFoldDB" id="A0A396S0X2"/>
<name>A0A396S0X2_9PSED</name>
<dbReference type="Pfam" id="PF00639">
    <property type="entry name" value="Rotamase"/>
    <property type="match status" value="1"/>
</dbReference>
<proteinExistence type="inferred from homology"/>
<dbReference type="SUPFAM" id="SSF109998">
    <property type="entry name" value="Triger factor/SurA peptide-binding domain-like"/>
    <property type="match status" value="1"/>
</dbReference>
<evidence type="ECO:0000259" key="6">
    <source>
        <dbReference type="PROSITE" id="PS50198"/>
    </source>
</evidence>
<accession>A0A396S0X2</accession>
<feature type="domain" description="PpiC" evidence="6">
    <location>
        <begin position="115"/>
        <end position="216"/>
    </location>
</feature>
<gene>
    <name evidence="7" type="ORF">C2846_13825</name>
</gene>
<dbReference type="InterPro" id="IPR050245">
    <property type="entry name" value="PrsA_foldase"/>
</dbReference>
<evidence type="ECO:0000256" key="4">
    <source>
        <dbReference type="ARBA" id="ARBA00023110"/>
    </source>
</evidence>
<sequence>MNNAAIIASSERAEWPQVRVNGIELDPEAIAREMQYHPAENREDAIYLAAQALVIRELLDQRAAELGVEVRPAAGETAEEALIRGLLEREVQVPEADEASLQRFYQANQARYCSAPLVAASHILLAVPAEDAVGRSQQREVALQLISQLQEAPERFAELSKRHSDCPSKEQGGALGQISQGQTVPEFERQLLRLPEGLSAQPLESRYGLHIVRVDQRIDGRQLPYEHVRDSIARELGERVWRKAVVQYLETLMAEAEIKGIVLRAADSPLVQ</sequence>
<dbReference type="EC" id="5.2.1.8" evidence="3"/>
<dbReference type="PANTHER" id="PTHR47245">
    <property type="entry name" value="PEPTIDYLPROLYL ISOMERASE"/>
    <property type="match status" value="1"/>
</dbReference>
<dbReference type="SUPFAM" id="SSF54534">
    <property type="entry name" value="FKBP-like"/>
    <property type="match status" value="1"/>
</dbReference>
<evidence type="ECO:0000313" key="8">
    <source>
        <dbReference type="Proteomes" id="UP000265745"/>
    </source>
</evidence>
<dbReference type="Gene3D" id="3.10.50.40">
    <property type="match status" value="1"/>
</dbReference>
<keyword evidence="4 5" id="KW-0697">Rotamase</keyword>
<dbReference type="PROSITE" id="PS50198">
    <property type="entry name" value="PPIC_PPIASE_2"/>
    <property type="match status" value="1"/>
</dbReference>
<reference evidence="7 8" key="1">
    <citation type="submission" date="2018-06" db="EMBL/GenBank/DDBJ databases">
        <title>Pseudomonas jilinensis sp. nov., isolated from the production water of Jilin Oilfield in China.</title>
        <authorList>
            <person name="Wang J."/>
        </authorList>
    </citation>
    <scope>NUCLEOTIDE SEQUENCE [LARGE SCALE GENOMIC DNA]</scope>
    <source>
        <strain evidence="7 8">JS15-10A1</strain>
    </source>
</reference>